<feature type="binding site" evidence="11">
    <location>
        <begin position="97"/>
        <end position="99"/>
    </location>
    <ligand>
        <name>substrate</name>
    </ligand>
</feature>
<organism evidence="13 14">
    <name type="scientific">Gracilibacillus oryzae</name>
    <dbReference type="NCBI Taxonomy" id="1672701"/>
    <lineage>
        <taxon>Bacteria</taxon>
        <taxon>Bacillati</taxon>
        <taxon>Bacillota</taxon>
        <taxon>Bacilli</taxon>
        <taxon>Bacillales</taxon>
        <taxon>Bacillaceae</taxon>
        <taxon>Gracilibacillus</taxon>
    </lineage>
</organism>
<comment type="cofactor">
    <cofactor evidence="1 11">
        <name>FMN</name>
        <dbReference type="ChEBI" id="CHEBI:58210"/>
    </cofactor>
</comment>
<evidence type="ECO:0000256" key="11">
    <source>
        <dbReference type="HAMAP-Rule" id="MF_00354"/>
    </source>
</evidence>
<feature type="binding site" evidence="11">
    <location>
        <position position="125"/>
    </location>
    <ligand>
        <name>FMN</name>
        <dbReference type="ChEBI" id="CHEBI:58210"/>
    </ligand>
</feature>
<comment type="similarity">
    <text evidence="11">Belongs to the IPP isomerase type 2 family.</text>
</comment>
<evidence type="ECO:0000256" key="8">
    <source>
        <dbReference type="ARBA" id="ARBA00023229"/>
    </source>
</evidence>
<evidence type="ECO:0000256" key="5">
    <source>
        <dbReference type="ARBA" id="ARBA00022723"/>
    </source>
</evidence>
<evidence type="ECO:0000256" key="6">
    <source>
        <dbReference type="ARBA" id="ARBA00022842"/>
    </source>
</evidence>
<comment type="caution">
    <text evidence="13">The sequence shown here is derived from an EMBL/GenBank/DDBJ whole genome shotgun (WGS) entry which is preliminary data.</text>
</comment>
<feature type="domain" description="FMN-dependent dehydrogenase" evidence="12">
    <location>
        <begin position="176"/>
        <end position="335"/>
    </location>
</feature>
<evidence type="ECO:0000256" key="3">
    <source>
        <dbReference type="ARBA" id="ARBA00022630"/>
    </source>
</evidence>
<feature type="binding site" evidence="11">
    <location>
        <position position="97"/>
    </location>
    <ligand>
        <name>FMN</name>
        <dbReference type="ChEBI" id="CHEBI:58210"/>
    </ligand>
</feature>
<dbReference type="PANTHER" id="PTHR43665:SF1">
    <property type="entry name" value="ISOPENTENYL-DIPHOSPHATE DELTA-ISOMERASE"/>
    <property type="match status" value="1"/>
</dbReference>
<dbReference type="GO" id="GO:0070402">
    <property type="term" value="F:NADPH binding"/>
    <property type="evidence" value="ECO:0007669"/>
    <property type="project" value="UniProtKB-UniRule"/>
</dbReference>
<dbReference type="InterPro" id="IPR000262">
    <property type="entry name" value="FMN-dep_DH"/>
</dbReference>
<feature type="binding site" evidence="11">
    <location>
        <begin position="272"/>
        <end position="274"/>
    </location>
    <ligand>
        <name>FMN</name>
        <dbReference type="ChEBI" id="CHEBI:58210"/>
    </ligand>
</feature>
<dbReference type="OrthoDB" id="9795032at2"/>
<feature type="binding site" evidence="11">
    <location>
        <position position="66"/>
    </location>
    <ligand>
        <name>FMN</name>
        <dbReference type="ChEBI" id="CHEBI:58210"/>
    </ligand>
</feature>
<name>A0A7C8L4M2_9BACI</name>
<dbReference type="GO" id="GO:0008299">
    <property type="term" value="P:isoprenoid biosynthetic process"/>
    <property type="evidence" value="ECO:0007669"/>
    <property type="project" value="UniProtKB-UniRule"/>
</dbReference>
<feature type="binding site" evidence="11">
    <location>
        <position position="160"/>
    </location>
    <ligand>
        <name>substrate</name>
    </ligand>
</feature>
<feature type="binding site" evidence="11">
    <location>
        <position position="222"/>
    </location>
    <ligand>
        <name>FMN</name>
        <dbReference type="ChEBI" id="CHEBI:58210"/>
    </ligand>
</feature>
<dbReference type="AlphaFoldDB" id="A0A7C8L4M2"/>
<evidence type="ECO:0000256" key="2">
    <source>
        <dbReference type="ARBA" id="ARBA00022490"/>
    </source>
</evidence>
<dbReference type="GO" id="GO:0004452">
    <property type="term" value="F:isopentenyl-diphosphate delta-isomerase activity"/>
    <property type="evidence" value="ECO:0007669"/>
    <property type="project" value="UniProtKB-UniRule"/>
</dbReference>
<feature type="binding site" evidence="11">
    <location>
        <position position="161"/>
    </location>
    <ligand>
        <name>Mg(2+)</name>
        <dbReference type="ChEBI" id="CHEBI:18420"/>
    </ligand>
</feature>
<evidence type="ECO:0000256" key="10">
    <source>
        <dbReference type="ARBA" id="ARBA00025810"/>
    </source>
</evidence>
<comment type="cofactor">
    <cofactor evidence="11">
        <name>NADPH</name>
        <dbReference type="ChEBI" id="CHEBI:57783"/>
    </cofactor>
</comment>
<feature type="binding site" evidence="11">
    <location>
        <begin position="67"/>
        <end position="69"/>
    </location>
    <ligand>
        <name>FMN</name>
        <dbReference type="ChEBI" id="CHEBI:58210"/>
    </ligand>
</feature>
<evidence type="ECO:0000256" key="1">
    <source>
        <dbReference type="ARBA" id="ARBA00001917"/>
    </source>
</evidence>
<keyword evidence="7 11" id="KW-0521">NADP</keyword>
<dbReference type="NCBIfam" id="TIGR02151">
    <property type="entry name" value="IPP_isom_2"/>
    <property type="match status" value="1"/>
</dbReference>
<dbReference type="GO" id="GO:0000287">
    <property type="term" value="F:magnesium ion binding"/>
    <property type="evidence" value="ECO:0007669"/>
    <property type="project" value="UniProtKB-UniRule"/>
</dbReference>
<dbReference type="GO" id="GO:0016491">
    <property type="term" value="F:oxidoreductase activity"/>
    <property type="evidence" value="ECO:0007669"/>
    <property type="project" value="InterPro"/>
</dbReference>
<evidence type="ECO:0000256" key="7">
    <source>
        <dbReference type="ARBA" id="ARBA00022857"/>
    </source>
</evidence>
<evidence type="ECO:0000313" key="13">
    <source>
        <dbReference type="EMBL" id="KAB8137929.1"/>
    </source>
</evidence>
<comment type="subunit">
    <text evidence="10 11">Homooctamer. Dimer of tetramers.</text>
</comment>
<keyword evidence="3 11" id="KW-0285">Flavoprotein</keyword>
<accession>A0A7C8L4M2</accession>
<dbReference type="CDD" id="cd02811">
    <property type="entry name" value="IDI-2_FMN"/>
    <property type="match status" value="1"/>
</dbReference>
<sequence>MTDSIHKRKSEHIELSLKEEALGKGITNGFDKYRFIHNALPELDFEEIDLATSFFDHSLKTPFLISSMTGGAELAETINRHLATAAEERGWIFALGSTRVMVESEKYRSSFQIKRYAPSIPVIANIGAVQLNYGMTIDHCLQILEWTEADAFVLHLNTIQEIIQPGGDTNFSCLLPKIEELVHRLSVPVGVKEVGFGIDGSVAKKLTEAGIAFIDVAGAGGTSWSQIEKLRSNEKIKKQAAEAFAGWGNPTAECLVDVGQAVPNQKKLASGGIRTGVDAAKAIALGASHAGFARGVLKDAITSIDAVLEWMEIRELELQMAMFGIGARNIQALKATNRLKNI</sequence>
<dbReference type="EC" id="5.3.3.2" evidence="11"/>
<dbReference type="RefSeq" id="WP_153402363.1">
    <property type="nucleotide sequence ID" value="NZ_ML762427.1"/>
</dbReference>
<gene>
    <name evidence="11 13" type="primary">fni</name>
    <name evidence="13" type="ORF">F9U64_07390</name>
</gene>
<evidence type="ECO:0000256" key="9">
    <source>
        <dbReference type="ARBA" id="ARBA00023235"/>
    </source>
</evidence>
<feature type="binding site" evidence="11">
    <location>
        <begin position="8"/>
        <end position="9"/>
    </location>
    <ligand>
        <name>substrate</name>
    </ligand>
</feature>
<evidence type="ECO:0000256" key="4">
    <source>
        <dbReference type="ARBA" id="ARBA00022643"/>
    </source>
</evidence>
<evidence type="ECO:0000313" key="14">
    <source>
        <dbReference type="Proteomes" id="UP000480246"/>
    </source>
</evidence>
<dbReference type="SUPFAM" id="SSF51395">
    <property type="entry name" value="FMN-linked oxidoreductases"/>
    <property type="match status" value="1"/>
</dbReference>
<feature type="binding site" evidence="11">
    <location>
        <begin position="293"/>
        <end position="294"/>
    </location>
    <ligand>
        <name>FMN</name>
        <dbReference type="ChEBI" id="CHEBI:58210"/>
    </ligand>
</feature>
<comment type="caution">
    <text evidence="11">Lacks conserved residue(s) required for the propagation of feature annotation.</text>
</comment>
<comment type="cofactor">
    <cofactor evidence="11">
        <name>Mg(2+)</name>
        <dbReference type="ChEBI" id="CHEBI:18420"/>
    </cofactor>
</comment>
<evidence type="ECO:0000259" key="12">
    <source>
        <dbReference type="Pfam" id="PF01070"/>
    </source>
</evidence>
<keyword evidence="9 11" id="KW-0413">Isomerase</keyword>
<reference evidence="13 14" key="1">
    <citation type="submission" date="2019-10" db="EMBL/GenBank/DDBJ databases">
        <title>Gracilibacillus sp. nov. isolated from rice seeds.</title>
        <authorList>
            <person name="He S."/>
        </authorList>
    </citation>
    <scope>NUCLEOTIDE SEQUENCE [LARGE SCALE GENOMIC DNA]</scope>
    <source>
        <strain evidence="13 14">TD8</strain>
    </source>
</reference>
<dbReference type="PANTHER" id="PTHR43665">
    <property type="entry name" value="ISOPENTENYL-DIPHOSPHATE DELTA-ISOMERASE"/>
    <property type="match status" value="1"/>
</dbReference>
<dbReference type="EMBL" id="WEID01000032">
    <property type="protein sequence ID" value="KAB8137929.1"/>
    <property type="molecule type" value="Genomic_DNA"/>
</dbReference>
<keyword evidence="14" id="KW-1185">Reference proteome</keyword>
<comment type="catalytic activity">
    <reaction evidence="11">
        <text>isopentenyl diphosphate = dimethylallyl diphosphate</text>
        <dbReference type="Rhea" id="RHEA:23284"/>
        <dbReference type="ChEBI" id="CHEBI:57623"/>
        <dbReference type="ChEBI" id="CHEBI:128769"/>
        <dbReference type="EC" id="5.3.3.2"/>
    </reaction>
</comment>
<protein>
    <recommendedName>
        <fullName evidence="11">Isopentenyl-diphosphate delta-isomerase</fullName>
        <shortName evidence="11">IPP isomerase</shortName>
        <ecNumber evidence="11">5.3.3.2</ecNumber>
    </recommendedName>
    <alternativeName>
        <fullName evidence="11">Isopentenyl diphosphate:dimethylallyl diphosphate isomerase</fullName>
    </alternativeName>
    <alternativeName>
        <fullName evidence="11">Isopentenyl pyrophosphate isomerase</fullName>
    </alternativeName>
    <alternativeName>
        <fullName evidence="11">Type 2 isopentenyl diphosphate isomerase</fullName>
        <shortName evidence="11">IDI-2</shortName>
    </alternativeName>
</protein>
<dbReference type="Pfam" id="PF01070">
    <property type="entry name" value="FMN_dh"/>
    <property type="match status" value="2"/>
</dbReference>
<dbReference type="HAMAP" id="MF_00354">
    <property type="entry name" value="Idi_2"/>
    <property type="match status" value="1"/>
</dbReference>
<dbReference type="InterPro" id="IPR013785">
    <property type="entry name" value="Aldolase_TIM"/>
</dbReference>
<comment type="function">
    <text evidence="11">Involved in the biosynthesis of isoprenoids. Catalyzes the 1,3-allylic rearrangement of the homoallylic substrate isopentenyl (IPP) to its allylic isomer, dimethylallyl diphosphate (DMAPP).</text>
</comment>
<dbReference type="Gene3D" id="3.20.20.70">
    <property type="entry name" value="Aldolase class I"/>
    <property type="match status" value="1"/>
</dbReference>
<comment type="subcellular location">
    <subcellularLocation>
        <location evidence="11">Cytoplasm</location>
    </subcellularLocation>
</comment>
<keyword evidence="6 11" id="KW-0460">Magnesium</keyword>
<dbReference type="InterPro" id="IPR011179">
    <property type="entry name" value="IPdP_isomerase"/>
</dbReference>
<dbReference type="PIRSF" id="PIRSF003314">
    <property type="entry name" value="IPP_isomerase"/>
    <property type="match status" value="1"/>
</dbReference>
<feature type="binding site" evidence="11">
    <location>
        <position position="192"/>
    </location>
    <ligand>
        <name>FMN</name>
        <dbReference type="ChEBI" id="CHEBI:58210"/>
    </ligand>
</feature>
<keyword evidence="4 11" id="KW-0288">FMN</keyword>
<dbReference type="GO" id="GO:0010181">
    <property type="term" value="F:FMN binding"/>
    <property type="evidence" value="ECO:0007669"/>
    <property type="project" value="UniProtKB-UniRule"/>
</dbReference>
<dbReference type="GO" id="GO:0005737">
    <property type="term" value="C:cytoplasm"/>
    <property type="evidence" value="ECO:0007669"/>
    <property type="project" value="UniProtKB-SubCell"/>
</dbReference>
<keyword evidence="8 11" id="KW-0414">Isoprene biosynthesis</keyword>
<dbReference type="Proteomes" id="UP000480246">
    <property type="component" value="Unassembled WGS sequence"/>
</dbReference>
<keyword evidence="5 11" id="KW-0479">Metal-binding</keyword>
<keyword evidence="2 11" id="KW-0963">Cytoplasm</keyword>
<proteinExistence type="inferred from homology"/>
<feature type="domain" description="FMN-dependent dehydrogenase" evidence="12">
    <location>
        <begin position="11"/>
        <end position="98"/>
    </location>
</feature>